<feature type="signal peptide" evidence="1">
    <location>
        <begin position="1"/>
        <end position="24"/>
    </location>
</feature>
<keyword evidence="3" id="KW-1185">Reference proteome</keyword>
<sequence>MLPFRARHILPLLVASALTYRGGMIPFWNPDGAIREFGLPEHIAVSQPAPASFITSDGKVNAVDPIMALLGYVGAADAYVCWQEGVPNKAIFRGLSGLVIGGWGALSLTEIHRWQRRLVNSAVSQPSMCAKPDSLFAGSFGY</sequence>
<accession>A0AAD6TG70</accession>
<evidence type="ECO:0000313" key="3">
    <source>
        <dbReference type="Proteomes" id="UP001218188"/>
    </source>
</evidence>
<keyword evidence="1" id="KW-0732">Signal</keyword>
<reference evidence="2" key="1">
    <citation type="submission" date="2023-03" db="EMBL/GenBank/DDBJ databases">
        <title>Massive genome expansion in bonnet fungi (Mycena s.s.) driven by repeated elements and novel gene families across ecological guilds.</title>
        <authorList>
            <consortium name="Lawrence Berkeley National Laboratory"/>
            <person name="Harder C.B."/>
            <person name="Miyauchi S."/>
            <person name="Viragh M."/>
            <person name="Kuo A."/>
            <person name="Thoen E."/>
            <person name="Andreopoulos B."/>
            <person name="Lu D."/>
            <person name="Skrede I."/>
            <person name="Drula E."/>
            <person name="Henrissat B."/>
            <person name="Morin E."/>
            <person name="Kohler A."/>
            <person name="Barry K."/>
            <person name="LaButti K."/>
            <person name="Morin E."/>
            <person name="Salamov A."/>
            <person name="Lipzen A."/>
            <person name="Mereny Z."/>
            <person name="Hegedus B."/>
            <person name="Baldrian P."/>
            <person name="Stursova M."/>
            <person name="Weitz H."/>
            <person name="Taylor A."/>
            <person name="Grigoriev I.V."/>
            <person name="Nagy L.G."/>
            <person name="Martin F."/>
            <person name="Kauserud H."/>
        </authorList>
    </citation>
    <scope>NUCLEOTIDE SEQUENCE</scope>
    <source>
        <strain evidence="2">CBHHK200</strain>
    </source>
</reference>
<name>A0AAD6TG70_9AGAR</name>
<proteinExistence type="predicted"/>
<dbReference type="EMBL" id="JARJCM010000006">
    <property type="protein sequence ID" value="KAJ7044575.1"/>
    <property type="molecule type" value="Genomic_DNA"/>
</dbReference>
<protein>
    <submittedName>
        <fullName evidence="2">Uncharacterized protein</fullName>
    </submittedName>
</protein>
<evidence type="ECO:0000256" key="1">
    <source>
        <dbReference type="SAM" id="SignalP"/>
    </source>
</evidence>
<gene>
    <name evidence="2" type="ORF">C8F04DRAFT_1068786</name>
</gene>
<dbReference type="AlphaFoldDB" id="A0AAD6TG70"/>
<dbReference type="Pfam" id="PF14087">
    <property type="entry name" value="DUF4267"/>
    <property type="match status" value="1"/>
</dbReference>
<evidence type="ECO:0000313" key="2">
    <source>
        <dbReference type="EMBL" id="KAJ7044575.1"/>
    </source>
</evidence>
<feature type="chain" id="PRO_5042005312" evidence="1">
    <location>
        <begin position="25"/>
        <end position="142"/>
    </location>
</feature>
<dbReference type="InterPro" id="IPR025363">
    <property type="entry name" value="DUF4267"/>
</dbReference>
<organism evidence="2 3">
    <name type="scientific">Mycena alexandri</name>
    <dbReference type="NCBI Taxonomy" id="1745969"/>
    <lineage>
        <taxon>Eukaryota</taxon>
        <taxon>Fungi</taxon>
        <taxon>Dikarya</taxon>
        <taxon>Basidiomycota</taxon>
        <taxon>Agaricomycotina</taxon>
        <taxon>Agaricomycetes</taxon>
        <taxon>Agaricomycetidae</taxon>
        <taxon>Agaricales</taxon>
        <taxon>Marasmiineae</taxon>
        <taxon>Mycenaceae</taxon>
        <taxon>Mycena</taxon>
    </lineage>
</organism>
<dbReference type="Proteomes" id="UP001218188">
    <property type="component" value="Unassembled WGS sequence"/>
</dbReference>
<comment type="caution">
    <text evidence="2">The sequence shown here is derived from an EMBL/GenBank/DDBJ whole genome shotgun (WGS) entry which is preliminary data.</text>
</comment>